<keyword evidence="10" id="KW-1185">Reference proteome</keyword>
<comment type="subcellular location">
    <subcellularLocation>
        <location evidence="1">Cell membrane</location>
        <topology evidence="1">Multi-pass membrane protein</topology>
    </subcellularLocation>
</comment>
<dbReference type="Proteomes" id="UP000275473">
    <property type="component" value="Unassembled WGS sequence"/>
</dbReference>
<evidence type="ECO:0000313" key="9">
    <source>
        <dbReference type="EMBL" id="RNF40317.1"/>
    </source>
</evidence>
<name>A0A3M8P9G7_9BACL</name>
<feature type="transmembrane region" description="Helical" evidence="8">
    <location>
        <begin position="376"/>
        <end position="395"/>
    </location>
</feature>
<sequence length="506" mass="55670">MSSLKKAAIWTTGLALLLKLSGFLRESIVAREFGASDATDGYFLAFSFITLVVAMIATGFNNVFLPMYIKRRQDGTGATENNANALLNWTMIIFIGVSVAGWFSAEWLVPFVYRSMTPGAEAIAVEMTEVFFIFMVFIALAGLLESYLQSRRIFVPTLVSKLLATLMAAVFALLFSDVWGIYSVAYGFVFGTIVGAAIQVFYLIKSDYSWKPTLQMESDFRKAFLVLIVPSLLNSVVGQVNLFVNKAFASGTGFEGAVTYLNYSQLIVSIPNAIYAATLAAIIFTLMSEQTNDFAKFKDTVFRGMEISFVTLVPIAVGLLVVGDAAIAFIYERGAFTEADTANTHIALLFYLPIIIFQGMQLILSKSMYARGKTAVVFKISVTTILVNLVLNWLLVDRFGYVALAFAASVVSIYYFTISMIVVYSDLGMDQFKRFASMAIRVILPAAVMGLVVALAKIGLGANEWYSLVQLAVLVPIGVFVYAVMLRFVHPEGFKRFLGLLKRGKK</sequence>
<feature type="transmembrane region" description="Helical" evidence="8">
    <location>
        <begin position="153"/>
        <end position="175"/>
    </location>
</feature>
<feature type="transmembrane region" description="Helical" evidence="8">
    <location>
        <begin position="401"/>
        <end position="423"/>
    </location>
</feature>
<keyword evidence="7 8" id="KW-0472">Membrane</keyword>
<evidence type="ECO:0000256" key="4">
    <source>
        <dbReference type="ARBA" id="ARBA00022960"/>
    </source>
</evidence>
<reference evidence="9 10" key="1">
    <citation type="journal article" date="2018" name="Int. J. Syst. Evol. Microbiol.">
        <title>Planococcus salinus sp. nov., a moderately halophilic bacterium isolated from a saline-alkali soil.</title>
        <authorList>
            <person name="Gan L."/>
        </authorList>
    </citation>
    <scope>NUCLEOTIDE SEQUENCE [LARGE SCALE GENOMIC DNA]</scope>
    <source>
        <strain evidence="9 10">LCB217</strain>
    </source>
</reference>
<feature type="transmembrane region" description="Helical" evidence="8">
    <location>
        <begin position="468"/>
        <end position="489"/>
    </location>
</feature>
<evidence type="ECO:0000256" key="7">
    <source>
        <dbReference type="ARBA" id="ARBA00023136"/>
    </source>
</evidence>
<keyword evidence="4" id="KW-0133">Cell shape</keyword>
<dbReference type="GO" id="GO:0005886">
    <property type="term" value="C:plasma membrane"/>
    <property type="evidence" value="ECO:0007669"/>
    <property type="project" value="UniProtKB-SubCell"/>
</dbReference>
<evidence type="ECO:0000256" key="3">
    <source>
        <dbReference type="ARBA" id="ARBA00022692"/>
    </source>
</evidence>
<feature type="transmembrane region" description="Helical" evidence="8">
    <location>
        <begin position="435"/>
        <end position="456"/>
    </location>
</feature>
<evidence type="ECO:0000313" key="10">
    <source>
        <dbReference type="Proteomes" id="UP000275473"/>
    </source>
</evidence>
<evidence type="ECO:0000256" key="1">
    <source>
        <dbReference type="ARBA" id="ARBA00004651"/>
    </source>
</evidence>
<dbReference type="AlphaFoldDB" id="A0A3M8P9G7"/>
<feature type="transmembrane region" description="Helical" evidence="8">
    <location>
        <begin position="41"/>
        <end position="64"/>
    </location>
</feature>
<feature type="transmembrane region" description="Helical" evidence="8">
    <location>
        <begin position="181"/>
        <end position="204"/>
    </location>
</feature>
<dbReference type="GO" id="GO:0015648">
    <property type="term" value="F:lipid-linked peptidoglycan transporter activity"/>
    <property type="evidence" value="ECO:0007669"/>
    <property type="project" value="TreeGrafter"/>
</dbReference>
<comment type="caution">
    <text evidence="9">The sequence shown here is derived from an EMBL/GenBank/DDBJ whole genome shotgun (WGS) entry which is preliminary data.</text>
</comment>
<evidence type="ECO:0000256" key="6">
    <source>
        <dbReference type="ARBA" id="ARBA00022989"/>
    </source>
</evidence>
<dbReference type="OrthoDB" id="9804143at2"/>
<evidence type="ECO:0000256" key="8">
    <source>
        <dbReference type="SAM" id="Phobius"/>
    </source>
</evidence>
<evidence type="ECO:0000256" key="5">
    <source>
        <dbReference type="ARBA" id="ARBA00022984"/>
    </source>
</evidence>
<feature type="transmembrane region" description="Helical" evidence="8">
    <location>
        <begin position="343"/>
        <end position="364"/>
    </location>
</feature>
<protein>
    <submittedName>
        <fullName evidence="9">Murein biosynthesis protein MurJ</fullName>
    </submittedName>
</protein>
<dbReference type="GO" id="GO:0009252">
    <property type="term" value="P:peptidoglycan biosynthetic process"/>
    <property type="evidence" value="ECO:0007669"/>
    <property type="project" value="UniProtKB-KW"/>
</dbReference>
<accession>A0A3M8P9G7</accession>
<dbReference type="PANTHER" id="PTHR47019">
    <property type="entry name" value="LIPID II FLIPPASE MURJ"/>
    <property type="match status" value="1"/>
</dbReference>
<gene>
    <name evidence="9" type="ORF">EEX84_04885</name>
</gene>
<dbReference type="PRINTS" id="PR01806">
    <property type="entry name" value="VIRFACTRMVIN"/>
</dbReference>
<dbReference type="RefSeq" id="WP_123164488.1">
    <property type="nucleotide sequence ID" value="NZ_RIAX01000003.1"/>
</dbReference>
<keyword evidence="5" id="KW-0573">Peptidoglycan synthesis</keyword>
<feature type="transmembrane region" description="Helical" evidence="8">
    <location>
        <begin position="307"/>
        <end position="331"/>
    </location>
</feature>
<keyword evidence="6 8" id="KW-1133">Transmembrane helix</keyword>
<feature type="transmembrane region" description="Helical" evidence="8">
    <location>
        <begin position="85"/>
        <end position="103"/>
    </location>
</feature>
<dbReference type="EMBL" id="RIAX01000003">
    <property type="protein sequence ID" value="RNF40317.1"/>
    <property type="molecule type" value="Genomic_DNA"/>
</dbReference>
<dbReference type="InterPro" id="IPR051050">
    <property type="entry name" value="Lipid_II_flippase_MurJ/MviN"/>
</dbReference>
<dbReference type="PANTHER" id="PTHR47019:SF1">
    <property type="entry name" value="LIPID II FLIPPASE MURJ"/>
    <property type="match status" value="1"/>
</dbReference>
<evidence type="ECO:0000256" key="2">
    <source>
        <dbReference type="ARBA" id="ARBA00022475"/>
    </source>
</evidence>
<dbReference type="Pfam" id="PF03023">
    <property type="entry name" value="MurJ"/>
    <property type="match status" value="1"/>
</dbReference>
<dbReference type="GO" id="GO:0034204">
    <property type="term" value="P:lipid translocation"/>
    <property type="evidence" value="ECO:0007669"/>
    <property type="project" value="TreeGrafter"/>
</dbReference>
<feature type="transmembrane region" description="Helical" evidence="8">
    <location>
        <begin position="123"/>
        <end position="144"/>
    </location>
</feature>
<keyword evidence="2" id="KW-1003">Cell membrane</keyword>
<dbReference type="InterPro" id="IPR004268">
    <property type="entry name" value="MurJ"/>
</dbReference>
<keyword evidence="3 8" id="KW-0812">Transmembrane</keyword>
<dbReference type="GO" id="GO:0008360">
    <property type="term" value="P:regulation of cell shape"/>
    <property type="evidence" value="ECO:0007669"/>
    <property type="project" value="UniProtKB-KW"/>
</dbReference>
<feature type="transmembrane region" description="Helical" evidence="8">
    <location>
        <begin position="264"/>
        <end position="286"/>
    </location>
</feature>
<organism evidence="9 10">
    <name type="scientific">Planococcus salinus</name>
    <dbReference type="NCBI Taxonomy" id="1848460"/>
    <lineage>
        <taxon>Bacteria</taxon>
        <taxon>Bacillati</taxon>
        <taxon>Bacillota</taxon>
        <taxon>Bacilli</taxon>
        <taxon>Bacillales</taxon>
        <taxon>Caryophanaceae</taxon>
        <taxon>Planococcus</taxon>
    </lineage>
</organism>
<proteinExistence type="predicted"/>